<feature type="signal peptide" evidence="1">
    <location>
        <begin position="1"/>
        <end position="18"/>
    </location>
</feature>
<evidence type="ECO:0000313" key="2">
    <source>
        <dbReference type="EMBL" id="MDC0672048.1"/>
    </source>
</evidence>
<name>A0ABT5BEB6_9BACT</name>
<evidence type="ECO:0000256" key="1">
    <source>
        <dbReference type="SAM" id="SignalP"/>
    </source>
</evidence>
<proteinExistence type="predicted"/>
<protein>
    <submittedName>
        <fullName evidence="2">N-acetylmuramoyl-L-alanine amidase</fullName>
        <ecNumber evidence="2">3.5.1.28</ecNumber>
    </submittedName>
</protein>
<dbReference type="EMBL" id="JAQNDN010000019">
    <property type="protein sequence ID" value="MDC0672048.1"/>
    <property type="molecule type" value="Genomic_DNA"/>
</dbReference>
<keyword evidence="2" id="KW-0378">Hydrolase</keyword>
<gene>
    <name evidence="2" type="ORF">POL58_30155</name>
</gene>
<organism evidence="2 3">
    <name type="scientific">Nannocystis radixulma</name>
    <dbReference type="NCBI Taxonomy" id="2995305"/>
    <lineage>
        <taxon>Bacteria</taxon>
        <taxon>Pseudomonadati</taxon>
        <taxon>Myxococcota</taxon>
        <taxon>Polyangia</taxon>
        <taxon>Nannocystales</taxon>
        <taxon>Nannocystaceae</taxon>
        <taxon>Nannocystis</taxon>
    </lineage>
</organism>
<keyword evidence="1" id="KW-0732">Signal</keyword>
<dbReference type="SUPFAM" id="SSF53187">
    <property type="entry name" value="Zn-dependent exopeptidases"/>
    <property type="match status" value="1"/>
</dbReference>
<dbReference type="Proteomes" id="UP001217838">
    <property type="component" value="Unassembled WGS sequence"/>
</dbReference>
<dbReference type="Gene3D" id="3.40.630.40">
    <property type="entry name" value="Zn-dependent exopeptidases"/>
    <property type="match status" value="1"/>
</dbReference>
<reference evidence="2 3" key="1">
    <citation type="submission" date="2022-11" db="EMBL/GenBank/DDBJ databases">
        <title>Minimal conservation of predation-associated metabolite biosynthetic gene clusters underscores biosynthetic potential of Myxococcota including descriptions for ten novel species: Archangium lansinium sp. nov., Myxococcus landrumus sp. nov., Nannocystis bai.</title>
        <authorList>
            <person name="Ahearne A."/>
            <person name="Stevens C."/>
            <person name="Dowd S."/>
        </authorList>
    </citation>
    <scope>NUCLEOTIDE SEQUENCE [LARGE SCALE GENOMIC DNA]</scope>
    <source>
        <strain evidence="2 3">NCELM</strain>
    </source>
</reference>
<evidence type="ECO:0000313" key="3">
    <source>
        <dbReference type="Proteomes" id="UP001217838"/>
    </source>
</evidence>
<dbReference type="EC" id="3.5.1.28" evidence="2"/>
<comment type="caution">
    <text evidence="2">The sequence shown here is derived from an EMBL/GenBank/DDBJ whole genome shotgun (WGS) entry which is preliminary data.</text>
</comment>
<dbReference type="RefSeq" id="WP_272003171.1">
    <property type="nucleotide sequence ID" value="NZ_JAQNDN010000019.1"/>
</dbReference>
<sequence length="327" mass="34877">MKLRRTAFAALLMLPCLGADECHDVKGVKVYLSPANHGGGNIGCNGFNEDDGARASAQIAAQVLGEHGYVVMVGTGNYEANFNESNAWGADVHVPVHSNAGAWGCQEDSPANLGGTWGMYRTEGSAGQQLAAAILESVGPVSPGTNDKLDRRTDLLELKTQARAAYAEMGFHTYYWDVVWMAFDANSAGRALAAGIHKHCLVVGCKNAGAAVADEPLELTARRAAADFDRVDGGPRPDVVDALSERLWELDPALADAVVAVTEVDGVLVVELHDIRHLGTGHQFWAAGIPRMVFALTELDELVFTIEGESAPFCEWTESDCLALARE</sequence>
<dbReference type="GO" id="GO:0008745">
    <property type="term" value="F:N-acetylmuramoyl-L-alanine amidase activity"/>
    <property type="evidence" value="ECO:0007669"/>
    <property type="project" value="UniProtKB-EC"/>
</dbReference>
<accession>A0ABT5BEB6</accession>
<feature type="chain" id="PRO_5046350707" evidence="1">
    <location>
        <begin position="19"/>
        <end position="327"/>
    </location>
</feature>
<keyword evidence="3" id="KW-1185">Reference proteome</keyword>